<dbReference type="Proteomes" id="UP000753908">
    <property type="component" value="Unassembled WGS sequence"/>
</dbReference>
<comment type="caution">
    <text evidence="1">The sequence shown here is derived from an EMBL/GenBank/DDBJ whole genome shotgun (WGS) entry which is preliminary data.</text>
</comment>
<sequence length="53" mass="6076">MNDKFIEVELWTLPHLAARFPTEYFGFTPSQIEGYTATDNKLLPLGTDRLTES</sequence>
<evidence type="ECO:0000313" key="1">
    <source>
        <dbReference type="EMBL" id="MBW4544010.1"/>
    </source>
</evidence>
<protein>
    <submittedName>
        <fullName evidence="1">Uncharacterized protein</fullName>
    </submittedName>
</protein>
<dbReference type="EMBL" id="JAHHIF010000006">
    <property type="protein sequence ID" value="MBW4544010.1"/>
    <property type="molecule type" value="Genomic_DNA"/>
</dbReference>
<reference evidence="1" key="1">
    <citation type="submission" date="2021-05" db="EMBL/GenBank/DDBJ databases">
        <authorList>
            <person name="Pietrasiak N."/>
            <person name="Ward R."/>
            <person name="Stajich J.E."/>
            <person name="Kurbessoian T."/>
        </authorList>
    </citation>
    <scope>NUCLEOTIDE SEQUENCE</scope>
    <source>
        <strain evidence="1">CPER-KK1</strain>
    </source>
</reference>
<gene>
    <name evidence="1" type="ORF">KME25_06155</name>
</gene>
<accession>A0A951PHQ5</accession>
<dbReference type="AlphaFoldDB" id="A0A951PHQ5"/>
<name>A0A951PHQ5_9CYAN</name>
<reference evidence="1" key="2">
    <citation type="journal article" date="2022" name="Microbiol. Resour. Announc.">
        <title>Metagenome Sequencing to Explore Phylogenomics of Terrestrial Cyanobacteria.</title>
        <authorList>
            <person name="Ward R.D."/>
            <person name="Stajich J.E."/>
            <person name="Johansen J.R."/>
            <person name="Huntemann M."/>
            <person name="Clum A."/>
            <person name="Foster B."/>
            <person name="Foster B."/>
            <person name="Roux S."/>
            <person name="Palaniappan K."/>
            <person name="Varghese N."/>
            <person name="Mukherjee S."/>
            <person name="Reddy T.B.K."/>
            <person name="Daum C."/>
            <person name="Copeland A."/>
            <person name="Chen I.A."/>
            <person name="Ivanova N.N."/>
            <person name="Kyrpides N.C."/>
            <person name="Shapiro N."/>
            <person name="Eloe-Fadrosh E.A."/>
            <person name="Pietrasiak N."/>
        </authorList>
    </citation>
    <scope>NUCLEOTIDE SEQUENCE</scope>
    <source>
        <strain evidence="1">CPER-KK1</strain>
    </source>
</reference>
<evidence type="ECO:0000313" key="2">
    <source>
        <dbReference type="Proteomes" id="UP000753908"/>
    </source>
</evidence>
<organism evidence="1 2">
    <name type="scientific">Symplocastrum torsivum CPER-KK1</name>
    <dbReference type="NCBI Taxonomy" id="450513"/>
    <lineage>
        <taxon>Bacteria</taxon>
        <taxon>Bacillati</taxon>
        <taxon>Cyanobacteriota</taxon>
        <taxon>Cyanophyceae</taxon>
        <taxon>Oscillatoriophycideae</taxon>
        <taxon>Oscillatoriales</taxon>
        <taxon>Microcoleaceae</taxon>
        <taxon>Symplocastrum</taxon>
    </lineage>
</organism>
<proteinExistence type="predicted"/>